<dbReference type="EMBL" id="MU857972">
    <property type="protein sequence ID" value="KAK4242963.1"/>
    <property type="molecule type" value="Genomic_DNA"/>
</dbReference>
<proteinExistence type="predicted"/>
<reference evidence="1" key="1">
    <citation type="journal article" date="2023" name="Mol. Phylogenet. Evol.">
        <title>Genome-scale phylogeny and comparative genomics of the fungal order Sordariales.</title>
        <authorList>
            <person name="Hensen N."/>
            <person name="Bonometti L."/>
            <person name="Westerberg I."/>
            <person name="Brannstrom I.O."/>
            <person name="Guillou S."/>
            <person name="Cros-Aarteil S."/>
            <person name="Calhoun S."/>
            <person name="Haridas S."/>
            <person name="Kuo A."/>
            <person name="Mondo S."/>
            <person name="Pangilinan J."/>
            <person name="Riley R."/>
            <person name="LaButti K."/>
            <person name="Andreopoulos B."/>
            <person name="Lipzen A."/>
            <person name="Chen C."/>
            <person name="Yan M."/>
            <person name="Daum C."/>
            <person name="Ng V."/>
            <person name="Clum A."/>
            <person name="Steindorff A."/>
            <person name="Ohm R.A."/>
            <person name="Martin F."/>
            <person name="Silar P."/>
            <person name="Natvig D.O."/>
            <person name="Lalanne C."/>
            <person name="Gautier V."/>
            <person name="Ament-Velasquez S.L."/>
            <person name="Kruys A."/>
            <person name="Hutchinson M.I."/>
            <person name="Powell A.J."/>
            <person name="Barry K."/>
            <person name="Miller A.N."/>
            <person name="Grigoriev I.V."/>
            <person name="Debuchy R."/>
            <person name="Gladieux P."/>
            <person name="Hiltunen Thoren M."/>
            <person name="Johannesson H."/>
        </authorList>
    </citation>
    <scope>NUCLEOTIDE SEQUENCE</scope>
    <source>
        <strain evidence="1">CBS 359.72</strain>
    </source>
</reference>
<keyword evidence="2" id="KW-1185">Reference proteome</keyword>
<dbReference type="AlphaFoldDB" id="A0AAN7CLH6"/>
<comment type="caution">
    <text evidence="1">The sequence shown here is derived from an EMBL/GenBank/DDBJ whole genome shotgun (WGS) entry which is preliminary data.</text>
</comment>
<protein>
    <submittedName>
        <fullName evidence="1">Uncharacterized protein</fullName>
    </submittedName>
</protein>
<accession>A0AAN7CLH6</accession>
<evidence type="ECO:0000313" key="1">
    <source>
        <dbReference type="EMBL" id="KAK4242963.1"/>
    </source>
</evidence>
<evidence type="ECO:0000313" key="2">
    <source>
        <dbReference type="Proteomes" id="UP001303647"/>
    </source>
</evidence>
<gene>
    <name evidence="1" type="ORF">C7999DRAFT_18601</name>
</gene>
<dbReference type="Proteomes" id="UP001303647">
    <property type="component" value="Unassembled WGS sequence"/>
</dbReference>
<organism evidence="1 2">
    <name type="scientific">Corynascus novoguineensis</name>
    <dbReference type="NCBI Taxonomy" id="1126955"/>
    <lineage>
        <taxon>Eukaryota</taxon>
        <taxon>Fungi</taxon>
        <taxon>Dikarya</taxon>
        <taxon>Ascomycota</taxon>
        <taxon>Pezizomycotina</taxon>
        <taxon>Sordariomycetes</taxon>
        <taxon>Sordariomycetidae</taxon>
        <taxon>Sordariales</taxon>
        <taxon>Chaetomiaceae</taxon>
        <taxon>Corynascus</taxon>
    </lineage>
</organism>
<reference evidence="1" key="2">
    <citation type="submission" date="2023-05" db="EMBL/GenBank/DDBJ databases">
        <authorList>
            <consortium name="Lawrence Berkeley National Laboratory"/>
            <person name="Steindorff A."/>
            <person name="Hensen N."/>
            <person name="Bonometti L."/>
            <person name="Westerberg I."/>
            <person name="Brannstrom I.O."/>
            <person name="Guillou S."/>
            <person name="Cros-Aarteil S."/>
            <person name="Calhoun S."/>
            <person name="Haridas S."/>
            <person name="Kuo A."/>
            <person name="Mondo S."/>
            <person name="Pangilinan J."/>
            <person name="Riley R."/>
            <person name="Labutti K."/>
            <person name="Andreopoulos B."/>
            <person name="Lipzen A."/>
            <person name="Chen C."/>
            <person name="Yanf M."/>
            <person name="Daum C."/>
            <person name="Ng V."/>
            <person name="Clum A."/>
            <person name="Ohm R."/>
            <person name="Martin F."/>
            <person name="Silar P."/>
            <person name="Natvig D."/>
            <person name="Lalanne C."/>
            <person name="Gautier V."/>
            <person name="Ament-Velasquez S.L."/>
            <person name="Kruys A."/>
            <person name="Hutchinson M.I."/>
            <person name="Powell A.J."/>
            <person name="Barry K."/>
            <person name="Miller A.N."/>
            <person name="Grigoriev I.V."/>
            <person name="Debuchy R."/>
            <person name="Gladieux P."/>
            <person name="Thoren M.H."/>
            <person name="Johannesson H."/>
        </authorList>
    </citation>
    <scope>NUCLEOTIDE SEQUENCE</scope>
    <source>
        <strain evidence="1">CBS 359.72</strain>
    </source>
</reference>
<sequence length="57" mass="6403">MAPNLALFRQVWEEHVAFIKADFPSFLEECVDIVGGREASARGHFRRAGITVDEPSE</sequence>
<name>A0AAN7CLH6_9PEZI</name>